<dbReference type="Pfam" id="PF01261">
    <property type="entry name" value="AP_endonuc_2"/>
    <property type="match status" value="1"/>
</dbReference>
<dbReference type="STRING" id="274537.BIU88_04975"/>
<feature type="domain" description="Xylose isomerase-like TIM barrel" evidence="1">
    <location>
        <begin position="33"/>
        <end position="246"/>
    </location>
</feature>
<dbReference type="GO" id="GO:0016853">
    <property type="term" value="F:isomerase activity"/>
    <property type="evidence" value="ECO:0007669"/>
    <property type="project" value="UniProtKB-KW"/>
</dbReference>
<evidence type="ECO:0000259" key="1">
    <source>
        <dbReference type="Pfam" id="PF01261"/>
    </source>
</evidence>
<name>A0A1D8CX96_CHLLM</name>
<dbReference type="SUPFAM" id="SSF51658">
    <property type="entry name" value="Xylose isomerase-like"/>
    <property type="match status" value="1"/>
</dbReference>
<accession>A0A1D8CX96</accession>
<sequence>MNRYPFRLGTSSYIIPDDILPNVRYLAGKVQDIELVLFESDEFSNLPSPEVIRELVALAGEHGLTYSVHLPLDVYLGSPFRDERERSVGKCRRIIDLTEALPKSAFVMHFEAGKGVDINTFSDEERQIFVESLGDSARMLLDGCGHPASMFCAENLNYPFEIVWPVVEKFGFSVTLDVGHLEYYGFPTADYLDRYLPRTKVLHMHGTTEGRDHNSLAFMRPEALDMVVEALRKAEGEPKVFTLEIFSEADFLSSCQALERFGV</sequence>
<proteinExistence type="predicted"/>
<dbReference type="NCBIfam" id="NF041277">
    <property type="entry name" value="coba_remo_CbiR"/>
    <property type="match status" value="1"/>
</dbReference>
<reference evidence="2" key="1">
    <citation type="submission" date="2016-09" db="EMBL/GenBank/DDBJ databases">
        <title>Genome sequence of Chlorobaculum limnaeum.</title>
        <authorList>
            <person name="Liu Z."/>
            <person name="Tank M."/>
            <person name="Bryant D.A."/>
        </authorList>
    </citation>
    <scope>NUCLEOTIDE SEQUENCE [LARGE SCALE GENOMIC DNA]</scope>
    <source>
        <strain evidence="2">DSM 1677</strain>
    </source>
</reference>
<gene>
    <name evidence="2" type="ORF">BIU88_04975</name>
</gene>
<dbReference type="RefSeq" id="WP_069809269.1">
    <property type="nucleotide sequence ID" value="NZ_CP017305.1"/>
</dbReference>
<dbReference type="Gene3D" id="3.20.20.150">
    <property type="entry name" value="Divalent-metal-dependent TIM barrel enzymes"/>
    <property type="match status" value="1"/>
</dbReference>
<dbReference type="AlphaFoldDB" id="A0A1D8CX96"/>
<keyword evidence="3" id="KW-1185">Reference proteome</keyword>
<dbReference type="EMBL" id="CP017305">
    <property type="protein sequence ID" value="AOS83552.1"/>
    <property type="molecule type" value="Genomic_DNA"/>
</dbReference>
<keyword evidence="2" id="KW-0413">Isomerase</keyword>
<dbReference type="InterPro" id="IPR013022">
    <property type="entry name" value="Xyl_isomerase-like_TIM-brl"/>
</dbReference>
<organism evidence="2 3">
    <name type="scientific">Chlorobaculum limnaeum</name>
    <dbReference type="NCBI Taxonomy" id="274537"/>
    <lineage>
        <taxon>Bacteria</taxon>
        <taxon>Pseudomonadati</taxon>
        <taxon>Chlorobiota</taxon>
        <taxon>Chlorobiia</taxon>
        <taxon>Chlorobiales</taxon>
        <taxon>Chlorobiaceae</taxon>
        <taxon>Chlorobaculum</taxon>
    </lineage>
</organism>
<protein>
    <submittedName>
        <fullName evidence="2">Xylose isomerase</fullName>
    </submittedName>
</protein>
<dbReference type="OrthoDB" id="9792261at2"/>
<dbReference type="Proteomes" id="UP000095185">
    <property type="component" value="Chromosome"/>
</dbReference>
<dbReference type="KEGG" id="clz:BIU88_04975"/>
<evidence type="ECO:0000313" key="3">
    <source>
        <dbReference type="Proteomes" id="UP000095185"/>
    </source>
</evidence>
<evidence type="ECO:0000313" key="2">
    <source>
        <dbReference type="EMBL" id="AOS83552.1"/>
    </source>
</evidence>
<dbReference type="InterPro" id="IPR036237">
    <property type="entry name" value="Xyl_isomerase-like_sf"/>
</dbReference>